<dbReference type="Gene3D" id="3.30.420.10">
    <property type="entry name" value="Ribonuclease H-like superfamily/Ribonuclease H"/>
    <property type="match status" value="1"/>
</dbReference>
<dbReference type="CDD" id="cd06222">
    <property type="entry name" value="RNase_H_like"/>
    <property type="match status" value="1"/>
</dbReference>
<gene>
    <name evidence="2" type="ORF">L195_g033223</name>
</gene>
<dbReference type="AlphaFoldDB" id="A0A2K3LFF7"/>
<feature type="domain" description="RNase H type-1" evidence="1">
    <location>
        <begin position="39"/>
        <end position="120"/>
    </location>
</feature>
<reference evidence="2 3" key="2">
    <citation type="journal article" date="2017" name="Front. Plant Sci.">
        <title>Gene Classification and Mining of Molecular Markers Useful in Red Clover (Trifolium pratense) Breeding.</title>
        <authorList>
            <person name="Istvanek J."/>
            <person name="Dluhosova J."/>
            <person name="Dluhos P."/>
            <person name="Patkova L."/>
            <person name="Nedelnik J."/>
            <person name="Repkova J."/>
        </authorList>
    </citation>
    <scope>NUCLEOTIDE SEQUENCE [LARGE SCALE GENOMIC DNA]</scope>
    <source>
        <strain evidence="3">cv. Tatra</strain>
        <tissue evidence="2">Young leaves</tissue>
    </source>
</reference>
<proteinExistence type="predicted"/>
<dbReference type="InterPro" id="IPR044730">
    <property type="entry name" value="RNase_H-like_dom_plant"/>
</dbReference>
<comment type="caution">
    <text evidence="2">The sequence shown here is derived from an EMBL/GenBank/DDBJ whole genome shotgun (WGS) entry which is preliminary data.</text>
</comment>
<dbReference type="GO" id="GO:0004523">
    <property type="term" value="F:RNA-DNA hybrid ribonuclease activity"/>
    <property type="evidence" value="ECO:0007669"/>
    <property type="project" value="InterPro"/>
</dbReference>
<sequence length="127" mass="14003">MLNTDHTPAHVLTWEKPSTNWLKCNVDGVILMTGGKFGIVTAAECEATAMKHAIALASSNGIFESDCQQVVNALRNDCLYANELDTLLSTCSSLFIYNASYNIAYVRRQTNRVAQNLARASLHQPRL</sequence>
<accession>A0A2K3LFF7</accession>
<dbReference type="InterPro" id="IPR036397">
    <property type="entry name" value="RNaseH_sf"/>
</dbReference>
<dbReference type="Pfam" id="PF13456">
    <property type="entry name" value="RVT_3"/>
    <property type="match status" value="1"/>
</dbReference>
<dbReference type="InterPro" id="IPR002156">
    <property type="entry name" value="RNaseH_domain"/>
</dbReference>
<organism evidence="2 3">
    <name type="scientific">Trifolium pratense</name>
    <name type="common">Red clover</name>
    <dbReference type="NCBI Taxonomy" id="57577"/>
    <lineage>
        <taxon>Eukaryota</taxon>
        <taxon>Viridiplantae</taxon>
        <taxon>Streptophyta</taxon>
        <taxon>Embryophyta</taxon>
        <taxon>Tracheophyta</taxon>
        <taxon>Spermatophyta</taxon>
        <taxon>Magnoliopsida</taxon>
        <taxon>eudicotyledons</taxon>
        <taxon>Gunneridae</taxon>
        <taxon>Pentapetalae</taxon>
        <taxon>rosids</taxon>
        <taxon>fabids</taxon>
        <taxon>Fabales</taxon>
        <taxon>Fabaceae</taxon>
        <taxon>Papilionoideae</taxon>
        <taxon>50 kb inversion clade</taxon>
        <taxon>NPAAA clade</taxon>
        <taxon>Hologalegina</taxon>
        <taxon>IRL clade</taxon>
        <taxon>Trifolieae</taxon>
        <taxon>Trifolium</taxon>
    </lineage>
</organism>
<dbReference type="PANTHER" id="PTHR47074:SF48">
    <property type="entry name" value="POLYNUCLEOTIDYL TRANSFERASE, RIBONUCLEASE H-LIKE SUPERFAMILY PROTEIN"/>
    <property type="match status" value="1"/>
</dbReference>
<dbReference type="Proteomes" id="UP000236291">
    <property type="component" value="Unassembled WGS sequence"/>
</dbReference>
<reference evidence="2 3" key="1">
    <citation type="journal article" date="2014" name="Am. J. Bot.">
        <title>Genome assembly and annotation for red clover (Trifolium pratense; Fabaceae).</title>
        <authorList>
            <person name="Istvanek J."/>
            <person name="Jaros M."/>
            <person name="Krenek A."/>
            <person name="Repkova J."/>
        </authorList>
    </citation>
    <scope>NUCLEOTIDE SEQUENCE [LARGE SCALE GENOMIC DNA]</scope>
    <source>
        <strain evidence="3">cv. Tatra</strain>
        <tissue evidence="2">Young leaves</tissue>
    </source>
</reference>
<dbReference type="InterPro" id="IPR052929">
    <property type="entry name" value="RNase_H-like_EbsB-rel"/>
</dbReference>
<dbReference type="GO" id="GO:0003676">
    <property type="term" value="F:nucleic acid binding"/>
    <property type="evidence" value="ECO:0007669"/>
    <property type="project" value="InterPro"/>
</dbReference>
<evidence type="ECO:0000313" key="3">
    <source>
        <dbReference type="Proteomes" id="UP000236291"/>
    </source>
</evidence>
<protein>
    <recommendedName>
        <fullName evidence="1">RNase H type-1 domain-containing protein</fullName>
    </recommendedName>
</protein>
<name>A0A2K3LFF7_TRIPR</name>
<dbReference type="EMBL" id="ASHM01032055">
    <property type="protein sequence ID" value="PNX77260.1"/>
    <property type="molecule type" value="Genomic_DNA"/>
</dbReference>
<evidence type="ECO:0000259" key="1">
    <source>
        <dbReference type="Pfam" id="PF13456"/>
    </source>
</evidence>
<evidence type="ECO:0000313" key="2">
    <source>
        <dbReference type="EMBL" id="PNX77260.1"/>
    </source>
</evidence>
<dbReference type="PANTHER" id="PTHR47074">
    <property type="entry name" value="BNAC02G40300D PROTEIN"/>
    <property type="match status" value="1"/>
</dbReference>